<dbReference type="Gene3D" id="6.10.250.240">
    <property type="match status" value="1"/>
</dbReference>
<dbReference type="InterPro" id="IPR034137">
    <property type="entry name" value="TOPRIM_RecR"/>
</dbReference>
<dbReference type="Pfam" id="PF21176">
    <property type="entry name" value="RecR_HhH"/>
    <property type="match status" value="1"/>
</dbReference>
<reference evidence="9 10" key="1">
    <citation type="submission" date="2015-02" db="EMBL/GenBank/DDBJ databases">
        <title>Complete genome sequence of Kangiella geojedonensis strain YCS-5T.</title>
        <authorList>
            <person name="Kim K.M."/>
        </authorList>
    </citation>
    <scope>NUCLEOTIDE SEQUENCE [LARGE SCALE GENOMIC DNA]</scope>
    <source>
        <strain evidence="9 10">YCS-5</strain>
    </source>
</reference>
<dbReference type="InterPro" id="IPR015967">
    <property type="entry name" value="Rcmb_RecR_Znf"/>
</dbReference>
<comment type="similarity">
    <text evidence="7">Belongs to the RecR family.</text>
</comment>
<proteinExistence type="inferred from homology"/>
<dbReference type="InterPro" id="IPR023627">
    <property type="entry name" value="Rcmb_RecR"/>
</dbReference>
<evidence type="ECO:0000256" key="5">
    <source>
        <dbReference type="ARBA" id="ARBA00023172"/>
    </source>
</evidence>
<evidence type="ECO:0000256" key="4">
    <source>
        <dbReference type="ARBA" id="ARBA00022833"/>
    </source>
</evidence>
<dbReference type="Gene3D" id="3.40.1360.10">
    <property type="match status" value="1"/>
</dbReference>
<dbReference type="FunFam" id="3.40.1360.10:FF:000001">
    <property type="entry name" value="Recombination protein RecR"/>
    <property type="match status" value="1"/>
</dbReference>
<dbReference type="PANTHER" id="PTHR30446:SF0">
    <property type="entry name" value="RECOMBINATION PROTEIN RECR"/>
    <property type="match status" value="1"/>
</dbReference>
<dbReference type="OrthoDB" id="9802672at2"/>
<evidence type="ECO:0000313" key="9">
    <source>
        <dbReference type="EMBL" id="AKE52229.1"/>
    </source>
</evidence>
<evidence type="ECO:0000256" key="3">
    <source>
        <dbReference type="ARBA" id="ARBA00022771"/>
    </source>
</evidence>
<keyword evidence="3 7" id="KW-0863">Zinc-finger</keyword>
<keyword evidence="6 7" id="KW-0234">DNA repair</keyword>
<evidence type="ECO:0000313" key="10">
    <source>
        <dbReference type="Proteomes" id="UP000034071"/>
    </source>
</evidence>
<dbReference type="SMART" id="SM00493">
    <property type="entry name" value="TOPRIM"/>
    <property type="match status" value="1"/>
</dbReference>
<protein>
    <recommendedName>
        <fullName evidence="7">Recombination protein RecR</fullName>
    </recommendedName>
</protein>
<dbReference type="AlphaFoldDB" id="A0A0F6TQL5"/>
<evidence type="ECO:0000256" key="6">
    <source>
        <dbReference type="ARBA" id="ARBA00023204"/>
    </source>
</evidence>
<keyword evidence="2 7" id="KW-0227">DNA damage</keyword>
<dbReference type="GO" id="GO:0006281">
    <property type="term" value="P:DNA repair"/>
    <property type="evidence" value="ECO:0007669"/>
    <property type="project" value="UniProtKB-UniRule"/>
</dbReference>
<dbReference type="Pfam" id="PF02132">
    <property type="entry name" value="RecR_ZnF"/>
    <property type="match status" value="1"/>
</dbReference>
<dbReference type="EMBL" id="CP010975">
    <property type="protein sequence ID" value="AKE52229.1"/>
    <property type="molecule type" value="Genomic_DNA"/>
</dbReference>
<dbReference type="Gene3D" id="1.10.8.420">
    <property type="entry name" value="RecR Domain 1"/>
    <property type="match status" value="1"/>
</dbReference>
<dbReference type="GO" id="GO:0008270">
    <property type="term" value="F:zinc ion binding"/>
    <property type="evidence" value="ECO:0007669"/>
    <property type="project" value="UniProtKB-KW"/>
</dbReference>
<comment type="function">
    <text evidence="7">May play a role in DNA repair. It seems to be involved in an RecBC-independent recombinational process of DNA repair. It may act with RecF and RecO.</text>
</comment>
<evidence type="ECO:0000259" key="8">
    <source>
        <dbReference type="PROSITE" id="PS50880"/>
    </source>
</evidence>
<keyword evidence="10" id="KW-1185">Reference proteome</keyword>
<keyword evidence="4 7" id="KW-0862">Zinc</keyword>
<feature type="zinc finger region" description="C4-type" evidence="7">
    <location>
        <begin position="56"/>
        <end position="71"/>
    </location>
</feature>
<dbReference type="STRING" id="914150.TQ33_1274"/>
<dbReference type="GO" id="GO:0003677">
    <property type="term" value="F:DNA binding"/>
    <property type="evidence" value="ECO:0007669"/>
    <property type="project" value="UniProtKB-UniRule"/>
</dbReference>
<dbReference type="SUPFAM" id="SSF111304">
    <property type="entry name" value="Recombination protein RecR"/>
    <property type="match status" value="1"/>
</dbReference>
<sequence length="199" mass="21429">MQSPLIKKLVDAFTCLPGVGPKSAQRMAYYLLERNRDGGEHLSVSLASAMEGVHHCDRCRDFTESELCGICQSERRDKSLLCIVESPADVLAIEATGGFQGTYFVLMGHLSPLDGIGPEDIGLDQLKTLIQQEKPAEVILATNSTVEGEATAHFIAEMLKGTGTELSRIASGVPLGGELEYIDGGTLMHSFSGRKPYLS</sequence>
<dbReference type="RefSeq" id="WP_046561324.1">
    <property type="nucleotide sequence ID" value="NZ_CP010975.1"/>
</dbReference>
<feature type="domain" description="Toprim" evidence="8">
    <location>
        <begin position="79"/>
        <end position="174"/>
    </location>
</feature>
<evidence type="ECO:0000256" key="1">
    <source>
        <dbReference type="ARBA" id="ARBA00022723"/>
    </source>
</evidence>
<keyword evidence="1 7" id="KW-0479">Metal-binding</keyword>
<evidence type="ECO:0000256" key="2">
    <source>
        <dbReference type="ARBA" id="ARBA00022763"/>
    </source>
</evidence>
<name>A0A0F6TQL5_9GAMM</name>
<dbReference type="GO" id="GO:0006310">
    <property type="term" value="P:DNA recombination"/>
    <property type="evidence" value="ECO:0007669"/>
    <property type="project" value="UniProtKB-UniRule"/>
</dbReference>
<dbReference type="InterPro" id="IPR000093">
    <property type="entry name" value="DNA_Rcmb_RecR"/>
</dbReference>
<evidence type="ECO:0000256" key="7">
    <source>
        <dbReference type="HAMAP-Rule" id="MF_00017"/>
    </source>
</evidence>
<dbReference type="PATRIC" id="fig|914150.5.peg.1291"/>
<dbReference type="Pfam" id="PF13662">
    <property type="entry name" value="Toprim_4"/>
    <property type="match status" value="1"/>
</dbReference>
<keyword evidence="5 7" id="KW-0233">DNA recombination</keyword>
<dbReference type="Proteomes" id="UP000034071">
    <property type="component" value="Chromosome"/>
</dbReference>
<dbReference type="PROSITE" id="PS50880">
    <property type="entry name" value="TOPRIM"/>
    <property type="match status" value="1"/>
</dbReference>
<gene>
    <name evidence="7" type="primary">recR</name>
    <name evidence="9" type="ORF">TQ33_1274</name>
</gene>
<dbReference type="HOGENOM" id="CLU_060739_1_2_6"/>
<dbReference type="PROSITE" id="PS01300">
    <property type="entry name" value="RECR"/>
    <property type="match status" value="1"/>
</dbReference>
<dbReference type="NCBIfam" id="TIGR00615">
    <property type="entry name" value="recR"/>
    <property type="match status" value="1"/>
</dbReference>
<organism evidence="9 10">
    <name type="scientific">Kangiella geojedonensis</name>
    <dbReference type="NCBI Taxonomy" id="914150"/>
    <lineage>
        <taxon>Bacteria</taxon>
        <taxon>Pseudomonadati</taxon>
        <taxon>Pseudomonadota</taxon>
        <taxon>Gammaproteobacteria</taxon>
        <taxon>Kangiellales</taxon>
        <taxon>Kangiellaceae</taxon>
        <taxon>Kangiella</taxon>
    </lineage>
</organism>
<dbReference type="HAMAP" id="MF_00017">
    <property type="entry name" value="RecR"/>
    <property type="match status" value="1"/>
</dbReference>
<dbReference type="PANTHER" id="PTHR30446">
    <property type="entry name" value="RECOMBINATION PROTEIN RECR"/>
    <property type="match status" value="1"/>
</dbReference>
<dbReference type="CDD" id="cd01025">
    <property type="entry name" value="TOPRIM_recR"/>
    <property type="match status" value="1"/>
</dbReference>
<dbReference type="InterPro" id="IPR006171">
    <property type="entry name" value="TOPRIM_dom"/>
</dbReference>
<accession>A0A0F6TQL5</accession>
<dbReference type="KEGG" id="kge:TQ33_1274"/>
<dbReference type="Pfam" id="PF21175">
    <property type="entry name" value="RecR_C"/>
    <property type="match status" value="1"/>
</dbReference>